<dbReference type="Proteomes" id="UP000464013">
    <property type="component" value="Chromosome"/>
</dbReference>
<evidence type="ECO:0000256" key="1">
    <source>
        <dbReference type="ARBA" id="ARBA00001947"/>
    </source>
</evidence>
<dbReference type="PROSITE" id="PS00162">
    <property type="entry name" value="ALPHA_CA_1"/>
    <property type="match status" value="1"/>
</dbReference>
<feature type="chain" id="PRO_5026379267" description="Carbonic anhydrase" evidence="10">
    <location>
        <begin position="20"/>
        <end position="243"/>
    </location>
</feature>
<dbReference type="SMART" id="SM01057">
    <property type="entry name" value="Carb_anhydrase"/>
    <property type="match status" value="1"/>
</dbReference>
<evidence type="ECO:0000256" key="8">
    <source>
        <dbReference type="ARBA" id="ARBA00023239"/>
    </source>
</evidence>
<dbReference type="GO" id="GO:0004089">
    <property type="term" value="F:carbonate dehydratase activity"/>
    <property type="evidence" value="ECO:0007669"/>
    <property type="project" value="UniProtKB-UniRule"/>
</dbReference>
<evidence type="ECO:0000256" key="3">
    <source>
        <dbReference type="ARBA" id="ARBA00010718"/>
    </source>
</evidence>
<dbReference type="Gene3D" id="3.10.200.10">
    <property type="entry name" value="Alpha carbonic anhydrase"/>
    <property type="match status" value="1"/>
</dbReference>
<dbReference type="SUPFAM" id="SSF51069">
    <property type="entry name" value="Carbonic anhydrase"/>
    <property type="match status" value="1"/>
</dbReference>
<evidence type="ECO:0000313" key="13">
    <source>
        <dbReference type="Proteomes" id="UP000464013"/>
    </source>
</evidence>
<keyword evidence="6 10" id="KW-0479">Metal-binding</keyword>
<evidence type="ECO:0000256" key="4">
    <source>
        <dbReference type="ARBA" id="ARBA00012925"/>
    </source>
</evidence>
<gene>
    <name evidence="12" type="ORF">EKK97_04515</name>
</gene>
<sequence>MKKTAIAVAMSLLSGFAHAGDGHAWSYSGETGPENWAQLTPEYGACAGSNQSPIDLTGFIDAELEPIDFHYENGGAEILNNGHTVQINVHPGDTITVDGIEFELKQFHFHVPSENLIHGESFPMEGHLVHADEDGNLAVVAVMVTEGEANEALARAWAQMPEEGETLALTSDISPLGILPADRDYYRFNGSLTTPPCTEGVRWLVLKQPITASQEQIDQFLAAIDDHHNNRPVQPVNARPVLQ</sequence>
<feature type="signal peptide" evidence="10">
    <location>
        <begin position="1"/>
        <end position="19"/>
    </location>
</feature>
<dbReference type="PANTHER" id="PTHR18952:SF265">
    <property type="entry name" value="CARBONIC ANHYDRASE"/>
    <property type="match status" value="1"/>
</dbReference>
<dbReference type="OrthoDB" id="5327615at2"/>
<evidence type="ECO:0000256" key="5">
    <source>
        <dbReference type="ARBA" id="ARBA00014628"/>
    </source>
</evidence>
<dbReference type="Pfam" id="PF00194">
    <property type="entry name" value="Carb_anhydrase"/>
    <property type="match status" value="1"/>
</dbReference>
<dbReference type="CDD" id="cd03124">
    <property type="entry name" value="alpha_CA_prokaryotic_like"/>
    <property type="match status" value="1"/>
</dbReference>
<evidence type="ECO:0000256" key="6">
    <source>
        <dbReference type="ARBA" id="ARBA00022723"/>
    </source>
</evidence>
<dbReference type="KEGG" id="htx:EKK97_04515"/>
<dbReference type="EMBL" id="CP035042">
    <property type="protein sequence ID" value="QHC52033.1"/>
    <property type="molecule type" value="Genomic_DNA"/>
</dbReference>
<dbReference type="InterPro" id="IPR018338">
    <property type="entry name" value="Carbonic_anhydrase_a-class_CS"/>
</dbReference>
<evidence type="ECO:0000313" key="12">
    <source>
        <dbReference type="EMBL" id="QHC52033.1"/>
    </source>
</evidence>
<evidence type="ECO:0000256" key="9">
    <source>
        <dbReference type="ARBA" id="ARBA00048348"/>
    </source>
</evidence>
<reference evidence="12 13" key="1">
    <citation type="submission" date="2019-01" db="EMBL/GenBank/DDBJ databases">
        <title>Complete genome of a denitifying bacterium Halomons sp. BC-M4-5.</title>
        <authorList>
            <person name="Wang L."/>
            <person name="Shao Z."/>
        </authorList>
    </citation>
    <scope>NUCLEOTIDE SEQUENCE [LARGE SCALE GENOMIC DNA]</scope>
    <source>
        <strain evidence="12 13">BC-M4-5</strain>
    </source>
</reference>
<comment type="catalytic activity">
    <reaction evidence="9 10">
        <text>hydrogencarbonate + H(+) = CO2 + H2O</text>
        <dbReference type="Rhea" id="RHEA:10748"/>
        <dbReference type="ChEBI" id="CHEBI:15377"/>
        <dbReference type="ChEBI" id="CHEBI:15378"/>
        <dbReference type="ChEBI" id="CHEBI:16526"/>
        <dbReference type="ChEBI" id="CHEBI:17544"/>
        <dbReference type="EC" id="4.2.1.1"/>
    </reaction>
</comment>
<evidence type="ECO:0000256" key="7">
    <source>
        <dbReference type="ARBA" id="ARBA00022833"/>
    </source>
</evidence>
<dbReference type="InterPro" id="IPR036398">
    <property type="entry name" value="CA_dom_sf"/>
</dbReference>
<dbReference type="PANTHER" id="PTHR18952">
    <property type="entry name" value="CARBONIC ANHYDRASE"/>
    <property type="match status" value="1"/>
</dbReference>
<keyword evidence="7 10" id="KW-0862">Zinc</keyword>
<dbReference type="AlphaFoldDB" id="A0A6I6SWS4"/>
<evidence type="ECO:0000256" key="10">
    <source>
        <dbReference type="RuleBase" id="RU367011"/>
    </source>
</evidence>
<organism evidence="12 13">
    <name type="scientific">Billgrantia tianxiuensis</name>
    <dbReference type="NCBI Taxonomy" id="2497861"/>
    <lineage>
        <taxon>Bacteria</taxon>
        <taxon>Pseudomonadati</taxon>
        <taxon>Pseudomonadota</taxon>
        <taxon>Gammaproteobacteria</taxon>
        <taxon>Oceanospirillales</taxon>
        <taxon>Halomonadaceae</taxon>
        <taxon>Billgrantia</taxon>
    </lineage>
</organism>
<dbReference type="PROSITE" id="PS51144">
    <property type="entry name" value="ALPHA_CA_2"/>
    <property type="match status" value="1"/>
</dbReference>
<proteinExistence type="inferred from homology"/>
<feature type="domain" description="Alpha-carbonic anhydrase" evidence="11">
    <location>
        <begin position="23"/>
        <end position="243"/>
    </location>
</feature>
<keyword evidence="13" id="KW-1185">Reference proteome</keyword>
<comment type="cofactor">
    <cofactor evidence="1 10">
        <name>Zn(2+)</name>
        <dbReference type="ChEBI" id="CHEBI:29105"/>
    </cofactor>
</comment>
<accession>A0A6I6SWS4</accession>
<dbReference type="EC" id="4.2.1.1" evidence="4 10"/>
<comment type="similarity">
    <text evidence="3 10">Belongs to the alpha-carbonic anhydrase family.</text>
</comment>
<evidence type="ECO:0000256" key="2">
    <source>
        <dbReference type="ARBA" id="ARBA00002904"/>
    </source>
</evidence>
<dbReference type="InterPro" id="IPR041891">
    <property type="entry name" value="Alpha_CA_prokaryot-like"/>
</dbReference>
<comment type="function">
    <text evidence="2 10">Reversible hydration of carbon dioxide.</text>
</comment>
<keyword evidence="10" id="KW-0732">Signal</keyword>
<dbReference type="InterPro" id="IPR001148">
    <property type="entry name" value="CA_dom"/>
</dbReference>
<evidence type="ECO:0000259" key="11">
    <source>
        <dbReference type="PROSITE" id="PS51144"/>
    </source>
</evidence>
<dbReference type="InterPro" id="IPR023561">
    <property type="entry name" value="Carbonic_anhydrase_a-class"/>
</dbReference>
<name>A0A6I6SWS4_9GAMM</name>
<dbReference type="GO" id="GO:0008270">
    <property type="term" value="F:zinc ion binding"/>
    <property type="evidence" value="ECO:0007669"/>
    <property type="project" value="UniProtKB-UniRule"/>
</dbReference>
<keyword evidence="8 10" id="KW-0456">Lyase</keyword>
<protein>
    <recommendedName>
        <fullName evidence="5 10">Carbonic anhydrase</fullName>
        <ecNumber evidence="4 10">4.2.1.1</ecNumber>
    </recommendedName>
</protein>